<name>A0AAI8MES0_9BRAD</name>
<evidence type="ECO:0000313" key="1">
    <source>
        <dbReference type="EMBL" id="BAL77031.1"/>
    </source>
</evidence>
<dbReference type="Gene3D" id="3.30.2000.20">
    <property type="match status" value="1"/>
</dbReference>
<dbReference type="EMBL" id="AP012279">
    <property type="protein sequence ID" value="BAL77031.1"/>
    <property type="molecule type" value="Genomic_DNA"/>
</dbReference>
<dbReference type="KEGG" id="brs:S23_38360"/>
<dbReference type="AlphaFoldDB" id="A0AAI8MES0"/>
<protein>
    <recommendedName>
        <fullName evidence="3">Tail terminator</fullName>
    </recommendedName>
</protein>
<accession>A0AAI8MES0</accession>
<evidence type="ECO:0000313" key="2">
    <source>
        <dbReference type="Proteomes" id="UP000007886"/>
    </source>
</evidence>
<dbReference type="Proteomes" id="UP000007886">
    <property type="component" value="Chromosome"/>
</dbReference>
<dbReference type="RefSeq" id="WP_015686318.1">
    <property type="nucleotide sequence ID" value="NC_017082.1"/>
</dbReference>
<proteinExistence type="predicted"/>
<keyword evidence="2" id="KW-1185">Reference proteome</keyword>
<gene>
    <name evidence="1" type="ORF">S23_38360</name>
</gene>
<reference evidence="1 2" key="1">
    <citation type="journal article" date="2012" name="Microbes Environ.">
        <title>Complete genome sequence of Bradyrhizobium sp. S23321: insights into symbiosis evolution in soil oligotrophs.</title>
        <authorList>
            <person name="Okubo T."/>
            <person name="Tsukui T."/>
            <person name="Maita H."/>
            <person name="Okamoto S."/>
            <person name="Oshima K."/>
            <person name="Fujisawa T."/>
            <person name="Saito A."/>
            <person name="Futamata H."/>
            <person name="Hattori R."/>
            <person name="Shimomura Y."/>
            <person name="Haruta S."/>
            <person name="Morimoto S."/>
            <person name="Wang Y."/>
            <person name="Sakai Y."/>
            <person name="Hattori M."/>
            <person name="Aizawa S."/>
            <person name="Nagashima K.V.P."/>
            <person name="Masuda S."/>
            <person name="Hattori T."/>
            <person name="Yamashita A."/>
            <person name="Bao Z."/>
            <person name="Hayatsu M."/>
            <person name="Kajiya-Kanegae H."/>
            <person name="Yoshinaga I."/>
            <person name="Sakamoto K."/>
            <person name="Toyota K."/>
            <person name="Nakao M."/>
            <person name="Kohara M."/>
            <person name="Anda M."/>
            <person name="Niwa R."/>
            <person name="Jung-Hwan P."/>
            <person name="Sameshima-Saito R."/>
            <person name="Tokuda S."/>
            <person name="Yamamoto S."/>
            <person name="Yamamoto S."/>
            <person name="Yokoyama T."/>
            <person name="Akutsu T."/>
            <person name="Nakamura Y."/>
            <person name="Nakahira-Yanaka Y."/>
            <person name="Takada Hoshino Y."/>
            <person name="Hirakawa H."/>
            <person name="Mitsui H."/>
            <person name="Terasawa K."/>
            <person name="Itakura M."/>
            <person name="Sato S."/>
            <person name="Ikeda-Ohtsubo W."/>
            <person name="Sakakura N."/>
            <person name="Kaminuma E."/>
            <person name="Minamisawa K."/>
        </authorList>
    </citation>
    <scope>NUCLEOTIDE SEQUENCE [LARGE SCALE GENOMIC DNA]</scope>
    <source>
        <strain evidence="1 2">S23321</strain>
    </source>
</reference>
<evidence type="ECO:0008006" key="3">
    <source>
        <dbReference type="Google" id="ProtNLM"/>
    </source>
</evidence>
<sequence length="155" mass="16919">MGDYAGAVAAVRAYLDAGFTAAPVQFQNEDPPQQPWPPQVASKPVPWCYFEMVQLDDRLRGVGLPGSQVWISIGRISVSVFVPKGYGLPEHLALAGQVVELFRSRTLYNTEPGVALRCWSEQGQGPSVQGGDSKSDDGNWFGVVVTIPFQLFYSK</sequence>
<organism evidence="1 2">
    <name type="scientific">Bradyrhizobium cosmicum</name>
    <dbReference type="NCBI Taxonomy" id="1404864"/>
    <lineage>
        <taxon>Bacteria</taxon>
        <taxon>Pseudomonadati</taxon>
        <taxon>Pseudomonadota</taxon>
        <taxon>Alphaproteobacteria</taxon>
        <taxon>Hyphomicrobiales</taxon>
        <taxon>Nitrobacteraceae</taxon>
        <taxon>Bradyrhizobium</taxon>
    </lineage>
</organism>